<dbReference type="GO" id="GO:0003677">
    <property type="term" value="F:DNA binding"/>
    <property type="evidence" value="ECO:0007669"/>
    <property type="project" value="UniProtKB-KW"/>
</dbReference>
<dbReference type="STRING" id="1120995.SAMN02745245_00796"/>
<dbReference type="GO" id="GO:0004527">
    <property type="term" value="F:exonuclease activity"/>
    <property type="evidence" value="ECO:0007669"/>
    <property type="project" value="UniProtKB-KW"/>
</dbReference>
<gene>
    <name evidence="17" type="ORF">SAMN02745245_00796</name>
</gene>
<evidence type="ECO:0000256" key="13">
    <source>
        <dbReference type="ARBA" id="ARBA00048988"/>
    </source>
</evidence>
<keyword evidence="5 14" id="KW-0347">Helicase</keyword>
<evidence type="ECO:0000256" key="10">
    <source>
        <dbReference type="ARBA" id="ARBA00023235"/>
    </source>
</evidence>
<dbReference type="GO" id="GO:0033202">
    <property type="term" value="C:DNA helicase complex"/>
    <property type="evidence" value="ECO:0007669"/>
    <property type="project" value="TreeGrafter"/>
</dbReference>
<dbReference type="InterPro" id="IPR027417">
    <property type="entry name" value="P-loop_NTPase"/>
</dbReference>
<feature type="domain" description="UvrD-like helicase C-terminal" evidence="16">
    <location>
        <begin position="403"/>
        <end position="660"/>
    </location>
</feature>
<dbReference type="Proteomes" id="UP000184032">
    <property type="component" value="Unassembled WGS sequence"/>
</dbReference>
<keyword evidence="4 14" id="KW-0378">Hydrolase</keyword>
<evidence type="ECO:0000256" key="3">
    <source>
        <dbReference type="ARBA" id="ARBA00022763"/>
    </source>
</evidence>
<evidence type="ECO:0000313" key="17">
    <source>
        <dbReference type="EMBL" id="SHH20612.1"/>
    </source>
</evidence>
<evidence type="ECO:0000256" key="5">
    <source>
        <dbReference type="ARBA" id="ARBA00022806"/>
    </source>
</evidence>
<evidence type="ECO:0000256" key="12">
    <source>
        <dbReference type="ARBA" id="ARBA00034808"/>
    </source>
</evidence>
<dbReference type="InterPro" id="IPR000212">
    <property type="entry name" value="DNA_helicase_UvrD/REP"/>
</dbReference>
<evidence type="ECO:0000256" key="14">
    <source>
        <dbReference type="PROSITE-ProRule" id="PRU00560"/>
    </source>
</evidence>
<dbReference type="PROSITE" id="PS51217">
    <property type="entry name" value="UVRD_HELICASE_CTER"/>
    <property type="match status" value="1"/>
</dbReference>
<dbReference type="Pfam" id="PF00580">
    <property type="entry name" value="UvrD-helicase"/>
    <property type="match status" value="1"/>
</dbReference>
<dbReference type="Pfam" id="PF13361">
    <property type="entry name" value="UvrD_C"/>
    <property type="match status" value="1"/>
</dbReference>
<evidence type="ECO:0000256" key="8">
    <source>
        <dbReference type="ARBA" id="ARBA00023125"/>
    </source>
</evidence>
<evidence type="ECO:0000313" key="18">
    <source>
        <dbReference type="Proteomes" id="UP000184032"/>
    </source>
</evidence>
<keyword evidence="2 14" id="KW-0547">Nucleotide-binding</keyword>
<keyword evidence="9" id="KW-0234">DNA repair</keyword>
<dbReference type="InterPro" id="IPR011335">
    <property type="entry name" value="Restrct_endonuc-II-like"/>
</dbReference>
<dbReference type="InterPro" id="IPR014017">
    <property type="entry name" value="DNA_helicase_UvrD-like_C"/>
</dbReference>
<dbReference type="GO" id="GO:0005829">
    <property type="term" value="C:cytosol"/>
    <property type="evidence" value="ECO:0007669"/>
    <property type="project" value="TreeGrafter"/>
</dbReference>
<reference evidence="17 18" key="1">
    <citation type="submission" date="2016-11" db="EMBL/GenBank/DDBJ databases">
        <authorList>
            <person name="Jaros S."/>
            <person name="Januszkiewicz K."/>
            <person name="Wedrychowicz H."/>
        </authorList>
    </citation>
    <scope>NUCLEOTIDE SEQUENCE [LARGE SCALE GENOMIC DNA]</scope>
    <source>
        <strain evidence="17 18">DSM 21120</strain>
    </source>
</reference>
<dbReference type="CDD" id="cd17932">
    <property type="entry name" value="DEXQc_UvrD"/>
    <property type="match status" value="1"/>
</dbReference>
<keyword evidence="10" id="KW-0413">Isomerase</keyword>
<dbReference type="InterPro" id="IPR014016">
    <property type="entry name" value="UvrD-like_ATP-bd"/>
</dbReference>
<dbReference type="GO" id="GO:0000725">
    <property type="term" value="P:recombinational repair"/>
    <property type="evidence" value="ECO:0007669"/>
    <property type="project" value="TreeGrafter"/>
</dbReference>
<evidence type="ECO:0000256" key="9">
    <source>
        <dbReference type="ARBA" id="ARBA00023204"/>
    </source>
</evidence>
<dbReference type="EC" id="5.6.2.4" evidence="12"/>
<evidence type="ECO:0000256" key="2">
    <source>
        <dbReference type="ARBA" id="ARBA00022741"/>
    </source>
</evidence>
<dbReference type="SUPFAM" id="SSF52540">
    <property type="entry name" value="P-loop containing nucleoside triphosphate hydrolases"/>
    <property type="match status" value="1"/>
</dbReference>
<keyword evidence="8" id="KW-0238">DNA-binding</keyword>
<organism evidence="17 18">
    <name type="scientific">Anaerosphaera aminiphila DSM 21120</name>
    <dbReference type="NCBI Taxonomy" id="1120995"/>
    <lineage>
        <taxon>Bacteria</taxon>
        <taxon>Bacillati</taxon>
        <taxon>Bacillota</taxon>
        <taxon>Tissierellia</taxon>
        <taxon>Tissierellales</taxon>
        <taxon>Peptoniphilaceae</taxon>
        <taxon>Anaerosphaera</taxon>
    </lineage>
</organism>
<comment type="catalytic activity">
    <reaction evidence="13">
        <text>ATP + H2O = ADP + phosphate + H(+)</text>
        <dbReference type="Rhea" id="RHEA:13065"/>
        <dbReference type="ChEBI" id="CHEBI:15377"/>
        <dbReference type="ChEBI" id="CHEBI:15378"/>
        <dbReference type="ChEBI" id="CHEBI:30616"/>
        <dbReference type="ChEBI" id="CHEBI:43474"/>
        <dbReference type="ChEBI" id="CHEBI:456216"/>
        <dbReference type="EC" id="5.6.2.4"/>
    </reaction>
</comment>
<dbReference type="GO" id="GO:0043138">
    <property type="term" value="F:3'-5' DNA helicase activity"/>
    <property type="evidence" value="ECO:0007669"/>
    <property type="project" value="UniProtKB-EC"/>
</dbReference>
<dbReference type="InterPro" id="IPR038726">
    <property type="entry name" value="PDDEXK_AddAB-type"/>
</dbReference>
<dbReference type="InterPro" id="IPR011604">
    <property type="entry name" value="PDDEXK-like_dom_sf"/>
</dbReference>
<proteinExistence type="predicted"/>
<comment type="catalytic activity">
    <reaction evidence="11">
        <text>Couples ATP hydrolysis with the unwinding of duplex DNA by translocating in the 3'-5' direction.</text>
        <dbReference type="EC" id="5.6.2.4"/>
    </reaction>
</comment>
<keyword evidence="7 14" id="KW-0067">ATP-binding</keyword>
<dbReference type="RefSeq" id="WP_073183974.1">
    <property type="nucleotide sequence ID" value="NZ_FQXI01000004.1"/>
</dbReference>
<evidence type="ECO:0000256" key="11">
    <source>
        <dbReference type="ARBA" id="ARBA00034617"/>
    </source>
</evidence>
<keyword evidence="18" id="KW-1185">Reference proteome</keyword>
<evidence type="ECO:0000256" key="4">
    <source>
        <dbReference type="ARBA" id="ARBA00022801"/>
    </source>
</evidence>
<dbReference type="SUPFAM" id="SSF52980">
    <property type="entry name" value="Restriction endonuclease-like"/>
    <property type="match status" value="1"/>
</dbReference>
<evidence type="ECO:0000256" key="1">
    <source>
        <dbReference type="ARBA" id="ARBA00022722"/>
    </source>
</evidence>
<name>A0A1M5R2Q1_9FIRM</name>
<accession>A0A1M5R2Q1</accession>
<evidence type="ECO:0000256" key="6">
    <source>
        <dbReference type="ARBA" id="ARBA00022839"/>
    </source>
</evidence>
<dbReference type="AlphaFoldDB" id="A0A1M5R2Q1"/>
<dbReference type="PANTHER" id="PTHR11070">
    <property type="entry name" value="UVRD / RECB / PCRA DNA HELICASE FAMILY MEMBER"/>
    <property type="match status" value="1"/>
</dbReference>
<sequence>MKLNTVQAEAVDTLDLNLSLKAGAGTGKTKVLTERFINILKNGNLTDGEEYGEVLSITFTNKAAEEMRNRILEALSKNRSDEKIDRLYRNFSAAQIYTIHGFCTMLIKKYPLVANVDPLFKVSEDREALTLLEESVEETILKYSEDARLYELMLEKKYLNSNSLRESLIAVYFKMRNKSTNVAEIRKKNSEYNDLLKETDFKELVDMLLNYSTINPGKKFMNYFESENMKNFLERPTFDLLDEIAGNLGTSKKVDLEREEIELEILKQKKSLERENYKCYELIIEMLDEIIKVYENKKREKSILDYDDLQLKALEVLKKGYGKEYKYIMVDEFQDTNSFQVEILKQLTNNFSKDKNIFIVGDEKQSIYSFRGGSVEEYNSFAKDLIASGGREIAMDINYRSSNILIDSFNKIFSKIMGEGYDPLKSSSEGGTKVKVLSYFNTTQKAVASYIKNLVDAGEKPEGIAILFRRKKNIAKYERELLNLGIKVNNTAQKFSERVEIRDVLSLLKCISNKRDYLSLMSYLKSPMVGLNENSIYLLSRNLLEKGEVEELEVLEAEQKTLLKSGMERLKSLRDFKEVLSLGEIVVKSIEINRLFETSNICFGEFSIDSLNELIDLAFEYEDDKSESLEEFIKYVENLEVDVPLREGAVNLITIHKSKGLEYNTVIMGEIDFDFSRANSYNFIQLGKCGLGVKLENRDAKYSEIMLENRLENIEEENRIFYVALTRAVKNLILPINRENKVKKNSYRALFENSGFEEYEEVEEQLADVDIDKKPVDKSYLKEALTLKSDSLIRENYIEKFKSLKFYSASSYMTFKKSPELFYRSYILGEDVEEKSEYSGEIQVQAEEVQILNPMIRGNIVHKYVELNPVDIDEFIREELLYYGVPLNEEIADLLKVQFKNYENLIKGKALFKEYEFYYPLRNGVINGFIDQVREVDGEVEIVDFKTAYDNKDELVAQYTPQLQIYTEAFEQISGGKVSRAKLIFLSDNSEYEVDISRDALKNNVKEFEDFINFVESHNELKDYINNGYQFKRGD</sequence>
<dbReference type="GO" id="GO:0005524">
    <property type="term" value="F:ATP binding"/>
    <property type="evidence" value="ECO:0007669"/>
    <property type="project" value="UniProtKB-UniRule"/>
</dbReference>
<dbReference type="Gene3D" id="1.10.486.10">
    <property type="entry name" value="PCRA, domain 4"/>
    <property type="match status" value="1"/>
</dbReference>
<dbReference type="OrthoDB" id="9810135at2"/>
<protein>
    <recommendedName>
        <fullName evidence="12">DNA 3'-5' helicase</fullName>
        <ecNumber evidence="12">5.6.2.4</ecNumber>
    </recommendedName>
</protein>
<dbReference type="Pfam" id="PF12705">
    <property type="entry name" value="PDDEXK_1"/>
    <property type="match status" value="1"/>
</dbReference>
<evidence type="ECO:0000259" key="16">
    <source>
        <dbReference type="PROSITE" id="PS51217"/>
    </source>
</evidence>
<dbReference type="EMBL" id="FQXI01000004">
    <property type="protein sequence ID" value="SHH20612.1"/>
    <property type="molecule type" value="Genomic_DNA"/>
</dbReference>
<keyword evidence="1" id="KW-0540">Nuclease</keyword>
<dbReference type="PANTHER" id="PTHR11070:SF48">
    <property type="entry name" value="ATP-DEPENDENT HELICASE_NUCLEASE SUBUNIT A"/>
    <property type="match status" value="1"/>
</dbReference>
<dbReference type="PROSITE" id="PS51198">
    <property type="entry name" value="UVRD_HELICASE_ATP_BIND"/>
    <property type="match status" value="1"/>
</dbReference>
<evidence type="ECO:0000256" key="7">
    <source>
        <dbReference type="ARBA" id="ARBA00022840"/>
    </source>
</evidence>
<feature type="domain" description="UvrD-like helicase ATP-binding" evidence="15">
    <location>
        <begin position="1"/>
        <end position="402"/>
    </location>
</feature>
<dbReference type="Gene3D" id="3.40.50.300">
    <property type="entry name" value="P-loop containing nucleotide triphosphate hydrolases"/>
    <property type="match status" value="4"/>
</dbReference>
<keyword evidence="6" id="KW-0269">Exonuclease</keyword>
<evidence type="ECO:0000259" key="15">
    <source>
        <dbReference type="PROSITE" id="PS51198"/>
    </source>
</evidence>
<keyword evidence="3" id="KW-0227">DNA damage</keyword>
<feature type="binding site" evidence="14">
    <location>
        <begin position="22"/>
        <end position="29"/>
    </location>
    <ligand>
        <name>ATP</name>
        <dbReference type="ChEBI" id="CHEBI:30616"/>
    </ligand>
</feature>
<dbReference type="Gene3D" id="3.90.320.10">
    <property type="match status" value="1"/>
</dbReference>